<dbReference type="AlphaFoldDB" id="A0AAN9Y6Y8"/>
<evidence type="ECO:0000256" key="2">
    <source>
        <dbReference type="ARBA" id="ARBA00004922"/>
    </source>
</evidence>
<dbReference type="Proteomes" id="UP001367676">
    <property type="component" value="Unassembled WGS sequence"/>
</dbReference>
<evidence type="ECO:0000256" key="7">
    <source>
        <dbReference type="ARBA" id="ARBA00022723"/>
    </source>
</evidence>
<keyword evidence="6 17" id="KW-0812">Transmembrane</keyword>
<dbReference type="GO" id="GO:0006487">
    <property type="term" value="P:protein N-linked glycosylation"/>
    <property type="evidence" value="ECO:0007669"/>
    <property type="project" value="TreeGrafter"/>
</dbReference>
<dbReference type="EC" id="2.4.1.101" evidence="14 17"/>
<evidence type="ECO:0000256" key="1">
    <source>
        <dbReference type="ARBA" id="ARBA00004323"/>
    </source>
</evidence>
<dbReference type="FunFam" id="3.90.550.10:FF:000055">
    <property type="entry name" value="Alpha-1,3-mannosyl-glycoprotein 2-beta-N-acetylglucosaminyltransferase"/>
    <property type="match status" value="1"/>
</dbReference>
<evidence type="ECO:0000256" key="14">
    <source>
        <dbReference type="ARBA" id="ARBA00038949"/>
    </source>
</evidence>
<evidence type="ECO:0000256" key="10">
    <source>
        <dbReference type="ARBA" id="ARBA00023034"/>
    </source>
</evidence>
<comment type="function">
    <text evidence="13 17">Initiates complex N-linked carbohydrate formation. Essential for the conversion of high-mannose to hybrid and complex N-glycans.</text>
</comment>
<evidence type="ECO:0000256" key="6">
    <source>
        <dbReference type="ARBA" id="ARBA00022692"/>
    </source>
</evidence>
<comment type="cofactor">
    <cofactor evidence="17">
        <name>Mn(2+)</name>
        <dbReference type="ChEBI" id="CHEBI:29035"/>
    </cofactor>
    <text evidence="17">The cofactor is mostly bound to the substrate.</text>
</comment>
<keyword evidence="7 17" id="KW-0479">Metal-binding</keyword>
<evidence type="ECO:0000256" key="12">
    <source>
        <dbReference type="ARBA" id="ARBA00023211"/>
    </source>
</evidence>
<comment type="pathway">
    <text evidence="2 17">Protein modification; protein glycosylation.</text>
</comment>
<keyword evidence="4 17" id="KW-0328">Glycosyltransferase</keyword>
<dbReference type="InterPro" id="IPR052261">
    <property type="entry name" value="Glycosyltransferase_13"/>
</dbReference>
<dbReference type="EMBL" id="JBBCAQ010000010">
    <property type="protein sequence ID" value="KAK7601371.1"/>
    <property type="molecule type" value="Genomic_DNA"/>
</dbReference>
<dbReference type="PANTHER" id="PTHR10468">
    <property type="entry name" value="PROTEIN O-LINKED-MANNOSE BETA-1,2-N-ACETYLGLUCOSAMINYLTRANSFERASE 1/ALPHA-1,3-MANNOSYL-GLYCOPROTEIN 2-BETA-N-ACETYLGLUCOSAMINYLTRANSFERASE"/>
    <property type="match status" value="1"/>
</dbReference>
<evidence type="ECO:0000256" key="13">
    <source>
        <dbReference type="ARBA" id="ARBA00037706"/>
    </source>
</evidence>
<evidence type="ECO:0000313" key="18">
    <source>
        <dbReference type="EMBL" id="KAK7601371.1"/>
    </source>
</evidence>
<dbReference type="InterPro" id="IPR029044">
    <property type="entry name" value="Nucleotide-diphossugar_trans"/>
</dbReference>
<gene>
    <name evidence="18" type="ORF">V9T40_008812</name>
</gene>
<evidence type="ECO:0000313" key="19">
    <source>
        <dbReference type="Proteomes" id="UP001367676"/>
    </source>
</evidence>
<dbReference type="Pfam" id="PF03071">
    <property type="entry name" value="GNT-I"/>
    <property type="match status" value="1"/>
</dbReference>
<keyword evidence="19" id="KW-1185">Reference proteome</keyword>
<evidence type="ECO:0000256" key="4">
    <source>
        <dbReference type="ARBA" id="ARBA00022676"/>
    </source>
</evidence>
<evidence type="ECO:0000256" key="11">
    <source>
        <dbReference type="ARBA" id="ARBA00023136"/>
    </source>
</evidence>
<evidence type="ECO:0000256" key="3">
    <source>
        <dbReference type="ARBA" id="ARBA00006492"/>
    </source>
</evidence>
<proteinExistence type="inferred from homology"/>
<keyword evidence="12 17" id="KW-0464">Manganese</keyword>
<protein>
    <recommendedName>
        <fullName evidence="14 17">Alpha-1,3-mannosyl-glycoprotein 2-beta-N-acetylglucosaminyltransferase</fullName>
        <shortName evidence="17">GNT-I</shortName>
        <shortName evidence="17">GlcNAc-T I</shortName>
        <ecNumber evidence="14 17">2.4.1.101</ecNumber>
    </recommendedName>
    <alternativeName>
        <fullName evidence="15 17">N-glycosyl-oligosaccharide-glycoprotein N-acetylglucosaminyltransferase I</fullName>
    </alternativeName>
</protein>
<dbReference type="SUPFAM" id="SSF53448">
    <property type="entry name" value="Nucleotide-diphospho-sugar transferases"/>
    <property type="match status" value="1"/>
</dbReference>
<sequence length="444" mass="51352">MRQNQCLIYSIVGFVCWLLLVDLYLSYLPGNHSAQDQLADELRDLESAIAARKLRSEHLFSEVNVIVKHLKVLQNATKEKVATAAQSEVSQSTPSPLPAIDRDNDAIAMLLFACNRVTVARSLDKLIRYRPSRRQFPIIVSQDCQHEATTHVIQSYGDQVYLIRQPDQSDIAIPPKEKKFKGYFRISRHYKWALNVTFNVYNFSTVAIIEDDLDVSPDIYEYFAATLPQLQADPTLWCVSAWNDNGKPELVDRNAADLLYRTDFFPGLGWMLTKSLWLELMPKWPRSYWDDWMREPQQRRNRSCIRPEVSRTRTFGKIGVSNGLFFDKYLKYIYLNEKFVEFTKHNLSYLQIEAYDASFFAVVNESPIVSYLELKRGQVFAEGNVRILYDSKQTLKKITKSLGLMDDFKSGVPRTAYRGVISFVYGKRRVFLAPSNEFTGYTPD</sequence>
<comment type="subcellular location">
    <subcellularLocation>
        <location evidence="1 17">Golgi apparatus membrane</location>
        <topology evidence="1 17">Single-pass type II membrane protein</topology>
    </subcellularLocation>
</comment>
<name>A0AAN9Y6Y8_9HEMI</name>
<comment type="similarity">
    <text evidence="3 17">Belongs to the glycosyltransferase 13 family.</text>
</comment>
<keyword evidence="9 17" id="KW-1133">Transmembrane helix</keyword>
<feature type="transmembrane region" description="Helical" evidence="17">
    <location>
        <begin position="7"/>
        <end position="27"/>
    </location>
</feature>
<keyword evidence="10 17" id="KW-0333">Golgi apparatus</keyword>
<evidence type="ECO:0000256" key="5">
    <source>
        <dbReference type="ARBA" id="ARBA00022679"/>
    </source>
</evidence>
<keyword evidence="11 17" id="KW-0472">Membrane</keyword>
<dbReference type="GO" id="GO:0030145">
    <property type="term" value="F:manganese ion binding"/>
    <property type="evidence" value="ECO:0007669"/>
    <property type="project" value="UniProtKB-UniRule"/>
</dbReference>
<keyword evidence="8 17" id="KW-0735">Signal-anchor</keyword>
<evidence type="ECO:0000256" key="17">
    <source>
        <dbReference type="RuleBase" id="RU368119"/>
    </source>
</evidence>
<evidence type="ECO:0000256" key="8">
    <source>
        <dbReference type="ARBA" id="ARBA00022968"/>
    </source>
</evidence>
<dbReference type="InterPro" id="IPR004139">
    <property type="entry name" value="Glyco_trans_13"/>
</dbReference>
<comment type="caution">
    <text evidence="18">The sequence shown here is derived from an EMBL/GenBank/DDBJ whole genome shotgun (WGS) entry which is preliminary data.</text>
</comment>
<accession>A0AAN9Y6Y8</accession>
<comment type="catalytic activity">
    <reaction evidence="16 17">
        <text>N(4)-(alpha-D-Man-(1-&gt;3)-[alpha-D-Man-(1-&gt;3)-[alpha-D-Man-(1-&gt;6)]-alpha-D-Man-(1-&gt;6)]-beta-D-Man-(1-&gt;4)-beta-D-GlcNAc-(1-&gt;4)-beta-D-GlcNAc)-L-asparaginyl-[protein] (N-glucan mannose isomer 5A1,2) + UDP-N-acetyl-alpha-D-glucosamine = N(4)-{beta-D-GlcNAc-(1-&gt;2)-alpha-D-Man-(1-&gt;3)-[alpha-D-Man-(1-&gt;3)-[alpha-D-Man-(1-&gt;6)]-alpha-D-Man-(1-&gt;6)]-beta-D-Man-(1-&gt;4)-beta-D-GlcNAc-(1-&gt;4)-beta-D-GlcNAc}-L-asparaginyl-[protein] + UDP + H(+)</text>
        <dbReference type="Rhea" id="RHEA:11456"/>
        <dbReference type="Rhea" id="RHEA-COMP:14367"/>
        <dbReference type="Rhea" id="RHEA-COMP:14368"/>
        <dbReference type="ChEBI" id="CHEBI:15378"/>
        <dbReference type="ChEBI" id="CHEBI:57705"/>
        <dbReference type="ChEBI" id="CHEBI:58223"/>
        <dbReference type="ChEBI" id="CHEBI:59087"/>
        <dbReference type="ChEBI" id="CHEBI:60625"/>
        <dbReference type="EC" id="2.4.1.101"/>
    </reaction>
</comment>
<evidence type="ECO:0000256" key="15">
    <source>
        <dbReference type="ARBA" id="ARBA00041712"/>
    </source>
</evidence>
<dbReference type="GO" id="GO:0000139">
    <property type="term" value="C:Golgi membrane"/>
    <property type="evidence" value="ECO:0007669"/>
    <property type="project" value="UniProtKB-SubCell"/>
</dbReference>
<reference evidence="18 19" key="1">
    <citation type="submission" date="2024-03" db="EMBL/GenBank/DDBJ databases">
        <title>Adaptation during the transition from Ophiocordyceps entomopathogen to insect associate is accompanied by gene loss and intensified selection.</title>
        <authorList>
            <person name="Ward C.M."/>
            <person name="Onetto C.A."/>
            <person name="Borneman A.R."/>
        </authorList>
    </citation>
    <scope>NUCLEOTIDE SEQUENCE [LARGE SCALE GENOMIC DNA]</scope>
    <source>
        <strain evidence="18">AWRI1</strain>
        <tissue evidence="18">Single Adult Female</tissue>
    </source>
</reference>
<evidence type="ECO:0000256" key="16">
    <source>
        <dbReference type="ARBA" id="ARBA00049421"/>
    </source>
</evidence>
<dbReference type="GO" id="GO:0003827">
    <property type="term" value="F:alpha-1,3-mannosylglycoprotein 2-beta-N-acetylglucosaminyltransferase activity"/>
    <property type="evidence" value="ECO:0007669"/>
    <property type="project" value="UniProtKB-UniRule"/>
</dbReference>
<keyword evidence="5" id="KW-0808">Transferase</keyword>
<dbReference type="Gene3D" id="3.10.180.20">
    <property type="entry name" value="N-Acetylglucosaminyltransferase I, Domain 2"/>
    <property type="match status" value="1"/>
</dbReference>
<dbReference type="PANTHER" id="PTHR10468:SF0">
    <property type="entry name" value="ALPHA-1,3-MANNOSYL-GLYCOPROTEIN 2-BETA-N-ACETYLGLUCOSAMINYLTRANSFERASE"/>
    <property type="match status" value="1"/>
</dbReference>
<organism evidence="18 19">
    <name type="scientific">Parthenolecanium corni</name>
    <dbReference type="NCBI Taxonomy" id="536013"/>
    <lineage>
        <taxon>Eukaryota</taxon>
        <taxon>Metazoa</taxon>
        <taxon>Ecdysozoa</taxon>
        <taxon>Arthropoda</taxon>
        <taxon>Hexapoda</taxon>
        <taxon>Insecta</taxon>
        <taxon>Pterygota</taxon>
        <taxon>Neoptera</taxon>
        <taxon>Paraneoptera</taxon>
        <taxon>Hemiptera</taxon>
        <taxon>Sternorrhyncha</taxon>
        <taxon>Coccoidea</taxon>
        <taxon>Coccidae</taxon>
        <taxon>Parthenolecanium</taxon>
    </lineage>
</organism>
<evidence type="ECO:0000256" key="9">
    <source>
        <dbReference type="ARBA" id="ARBA00022989"/>
    </source>
</evidence>
<dbReference type="Gene3D" id="3.90.550.10">
    <property type="entry name" value="Spore Coat Polysaccharide Biosynthesis Protein SpsA, Chain A"/>
    <property type="match status" value="1"/>
</dbReference>